<organism evidence="4 5">
    <name type="scientific">Hibiscus trionum</name>
    <name type="common">Flower of an hour</name>
    <dbReference type="NCBI Taxonomy" id="183268"/>
    <lineage>
        <taxon>Eukaryota</taxon>
        <taxon>Viridiplantae</taxon>
        <taxon>Streptophyta</taxon>
        <taxon>Embryophyta</taxon>
        <taxon>Tracheophyta</taxon>
        <taxon>Spermatophyta</taxon>
        <taxon>Magnoliopsida</taxon>
        <taxon>eudicotyledons</taxon>
        <taxon>Gunneridae</taxon>
        <taxon>Pentapetalae</taxon>
        <taxon>rosids</taxon>
        <taxon>malvids</taxon>
        <taxon>Malvales</taxon>
        <taxon>Malvaceae</taxon>
        <taxon>Malvoideae</taxon>
        <taxon>Hibiscus</taxon>
    </lineage>
</organism>
<evidence type="ECO:0000259" key="3">
    <source>
        <dbReference type="Pfam" id="PF19259"/>
    </source>
</evidence>
<proteinExistence type="predicted"/>
<evidence type="ECO:0000256" key="2">
    <source>
        <dbReference type="SAM" id="MobiDB-lite"/>
    </source>
</evidence>
<accession>A0A9W7LH91</accession>
<sequence>MGDNVDLTALQRQMEEMKADKDSLKDRMDKIDSRMDEVQEDLRKIVDAVTRGAGSSEPVTPEKNKQSSVEHQMKHEGKKPIQVTFIDDKERYSINLDDPGVLGSKPQGNMSFEGKWNEKGNTSNPQGNQKIEREGQENWWNSLNLRPKIELSMFEGENPRGWIRRCEKYFAIFNIPENHKMEIAAMHLSGRAETWFDGYMMQKYRINWHEFIADLCHRFCNKTSSDVIEEFNKLTQRTTVEEYQDKFEELKPYMLQLNSSLSENYFVSSFVSGLKEELRHKIKVHPPKDLSEAFRQARLIELSLDFEHKRQKYPTKSFTPTNSSGNNKPT</sequence>
<feature type="domain" description="Ty3 transposon capsid-like protein" evidence="3">
    <location>
        <begin position="175"/>
        <end position="297"/>
    </location>
</feature>
<keyword evidence="1" id="KW-0175">Coiled coil</keyword>
<evidence type="ECO:0000256" key="1">
    <source>
        <dbReference type="SAM" id="Coils"/>
    </source>
</evidence>
<keyword evidence="5" id="KW-1185">Reference proteome</keyword>
<reference evidence="4" key="1">
    <citation type="submission" date="2023-05" db="EMBL/GenBank/DDBJ databases">
        <title>Genome and transcriptome analyses reveal genes involved in the formation of fine ridges on petal epidermal cells in Hibiscus trionum.</title>
        <authorList>
            <person name="Koshimizu S."/>
            <person name="Masuda S."/>
            <person name="Ishii T."/>
            <person name="Shirasu K."/>
            <person name="Hoshino A."/>
            <person name="Arita M."/>
        </authorList>
    </citation>
    <scope>NUCLEOTIDE SEQUENCE</scope>
    <source>
        <strain evidence="4">Hamamatsu line</strain>
    </source>
</reference>
<feature type="region of interest" description="Disordered" evidence="2">
    <location>
        <begin position="48"/>
        <end position="78"/>
    </location>
</feature>
<gene>
    <name evidence="4" type="ORF">HRI_000065700</name>
</gene>
<dbReference type="Proteomes" id="UP001165190">
    <property type="component" value="Unassembled WGS sequence"/>
</dbReference>
<dbReference type="InterPro" id="IPR045358">
    <property type="entry name" value="Ty3_capsid"/>
</dbReference>
<dbReference type="AlphaFoldDB" id="A0A9W7LH91"/>
<feature type="coiled-coil region" evidence="1">
    <location>
        <begin position="7"/>
        <end position="48"/>
    </location>
</feature>
<evidence type="ECO:0000313" key="5">
    <source>
        <dbReference type="Proteomes" id="UP001165190"/>
    </source>
</evidence>
<name>A0A9W7LH91_HIBTR</name>
<comment type="caution">
    <text evidence="4">The sequence shown here is derived from an EMBL/GenBank/DDBJ whole genome shotgun (WGS) entry which is preliminary data.</text>
</comment>
<dbReference type="Pfam" id="PF19259">
    <property type="entry name" value="Ty3_capsid"/>
    <property type="match status" value="1"/>
</dbReference>
<dbReference type="OrthoDB" id="1751726at2759"/>
<dbReference type="EMBL" id="BSYR01000002">
    <property type="protein sequence ID" value="GMI63964.1"/>
    <property type="molecule type" value="Genomic_DNA"/>
</dbReference>
<evidence type="ECO:0000313" key="4">
    <source>
        <dbReference type="EMBL" id="GMI63964.1"/>
    </source>
</evidence>
<protein>
    <recommendedName>
        <fullName evidence="3">Ty3 transposon capsid-like protein domain-containing protein</fullName>
    </recommendedName>
</protein>